<protein>
    <submittedName>
        <fullName evidence="1">Uncharacterized protein</fullName>
    </submittedName>
</protein>
<name>A0AAD4VM54_PRUDU</name>
<organism evidence="1 2">
    <name type="scientific">Prunus dulcis</name>
    <name type="common">Almond</name>
    <name type="synonym">Amygdalus dulcis</name>
    <dbReference type="NCBI Taxonomy" id="3755"/>
    <lineage>
        <taxon>Eukaryota</taxon>
        <taxon>Viridiplantae</taxon>
        <taxon>Streptophyta</taxon>
        <taxon>Embryophyta</taxon>
        <taxon>Tracheophyta</taxon>
        <taxon>Spermatophyta</taxon>
        <taxon>Magnoliopsida</taxon>
        <taxon>eudicotyledons</taxon>
        <taxon>Gunneridae</taxon>
        <taxon>Pentapetalae</taxon>
        <taxon>rosids</taxon>
        <taxon>fabids</taxon>
        <taxon>Rosales</taxon>
        <taxon>Rosaceae</taxon>
        <taxon>Amygdaloideae</taxon>
        <taxon>Amygdaleae</taxon>
        <taxon>Prunus</taxon>
    </lineage>
</organism>
<reference evidence="1 2" key="1">
    <citation type="journal article" date="2022" name="G3 (Bethesda)">
        <title>Whole-genome sequence and methylome profiling of the almond [Prunus dulcis (Mill.) D.A. Webb] cultivar 'Nonpareil'.</title>
        <authorList>
            <person name="D'Amico-Willman K.M."/>
            <person name="Ouma W.Z."/>
            <person name="Meulia T."/>
            <person name="Sideli G.M."/>
            <person name="Gradziel T.M."/>
            <person name="Fresnedo-Ramirez J."/>
        </authorList>
    </citation>
    <scope>NUCLEOTIDE SEQUENCE [LARGE SCALE GENOMIC DNA]</scope>
    <source>
        <strain evidence="1">Clone GOH B32 T37-40</strain>
    </source>
</reference>
<dbReference type="AlphaFoldDB" id="A0AAD4VM54"/>
<proteinExistence type="predicted"/>
<accession>A0AAD4VM54</accession>
<evidence type="ECO:0000313" key="2">
    <source>
        <dbReference type="Proteomes" id="UP001054821"/>
    </source>
</evidence>
<comment type="caution">
    <text evidence="1">The sequence shown here is derived from an EMBL/GenBank/DDBJ whole genome shotgun (WGS) entry which is preliminary data.</text>
</comment>
<keyword evidence="2" id="KW-1185">Reference proteome</keyword>
<evidence type="ECO:0000313" key="1">
    <source>
        <dbReference type="EMBL" id="KAI5327675.1"/>
    </source>
</evidence>
<sequence>MTAQAHPSAPHQEYWIADSGSTNYMSADLSYLFVATPFTHTEQIATENGVGLHGKHYRCILDDFSWAPFGSWEMRLGDGKSITFPYLVSQSMRNGFLAHEKARGNVYVAI</sequence>
<dbReference type="Proteomes" id="UP001054821">
    <property type="component" value="Chromosome 5"/>
</dbReference>
<dbReference type="EMBL" id="JAJFAZ020000005">
    <property type="protein sequence ID" value="KAI5327675.1"/>
    <property type="molecule type" value="Genomic_DNA"/>
</dbReference>
<gene>
    <name evidence="1" type="ORF">L3X38_027071</name>
</gene>